<dbReference type="EMBL" id="ANAH02000032">
    <property type="protein sequence ID" value="EPX57744.1"/>
    <property type="molecule type" value="Genomic_DNA"/>
</dbReference>
<gene>
    <name evidence="2" type="ORF">D187_004764</name>
</gene>
<comment type="caution">
    <text evidence="2">The sequence shown here is derived from an EMBL/GenBank/DDBJ whole genome shotgun (WGS) entry which is preliminary data.</text>
</comment>
<accession>S9Q8S3</accession>
<dbReference type="AlphaFoldDB" id="S9Q8S3"/>
<reference evidence="2" key="1">
    <citation type="submission" date="2013-05" db="EMBL/GenBank/DDBJ databases">
        <title>Genome assembly of Cystobacter fuscus DSM 2262.</title>
        <authorList>
            <person name="Sharma G."/>
            <person name="Khatri I."/>
            <person name="Kaur C."/>
            <person name="Mayilraj S."/>
            <person name="Subramanian S."/>
        </authorList>
    </citation>
    <scope>NUCLEOTIDE SEQUENCE [LARGE SCALE GENOMIC DNA]</scope>
    <source>
        <strain evidence="2">DSM 2262</strain>
    </source>
</reference>
<evidence type="ECO:0000313" key="3">
    <source>
        <dbReference type="Proteomes" id="UP000011682"/>
    </source>
</evidence>
<sequence>MPVGLQAGEDLLRQLLTHQGLDEFALGRLVFGGRRGGRWRVHATRGGKGEQGGEHESLHPWVLLGAAPSAIAAEDGGTSRGRHPGEYPGAVQRESGSFAAVMFVTDPSGSNIPYPGTRDHPLPDFLRE</sequence>
<proteinExistence type="predicted"/>
<protein>
    <submittedName>
        <fullName evidence="2">Uncharacterized protein</fullName>
    </submittedName>
</protein>
<evidence type="ECO:0000256" key="1">
    <source>
        <dbReference type="SAM" id="MobiDB-lite"/>
    </source>
</evidence>
<feature type="region of interest" description="Disordered" evidence="1">
    <location>
        <begin position="107"/>
        <end position="128"/>
    </location>
</feature>
<organism evidence="2 3">
    <name type="scientific">Cystobacter fuscus (strain ATCC 25194 / DSM 2262 / NBRC 100088 / M29)</name>
    <dbReference type="NCBI Taxonomy" id="1242864"/>
    <lineage>
        <taxon>Bacteria</taxon>
        <taxon>Pseudomonadati</taxon>
        <taxon>Myxococcota</taxon>
        <taxon>Myxococcia</taxon>
        <taxon>Myxococcales</taxon>
        <taxon>Cystobacterineae</taxon>
        <taxon>Archangiaceae</taxon>
        <taxon>Cystobacter</taxon>
    </lineage>
</organism>
<evidence type="ECO:0000313" key="2">
    <source>
        <dbReference type="EMBL" id="EPX57744.1"/>
    </source>
</evidence>
<dbReference type="Proteomes" id="UP000011682">
    <property type="component" value="Unassembled WGS sequence"/>
</dbReference>
<name>S9Q8S3_CYSF2</name>
<keyword evidence="3" id="KW-1185">Reference proteome</keyword>
<feature type="compositionally biased region" description="Basic and acidic residues" evidence="1">
    <location>
        <begin position="117"/>
        <end position="128"/>
    </location>
</feature>